<evidence type="ECO:0000259" key="2">
    <source>
        <dbReference type="Pfam" id="PF01458"/>
    </source>
</evidence>
<gene>
    <name evidence="4" type="primary">sufD</name>
    <name evidence="5" type="ORF">Q2T42_00150</name>
    <name evidence="4" type="ORF">Q2T42_30775</name>
</gene>
<feature type="domain" description="SUF system FeS cluster assembly SufBD core" evidence="2">
    <location>
        <begin position="185"/>
        <end position="416"/>
    </location>
</feature>
<dbReference type="InterPro" id="IPR011542">
    <property type="entry name" value="SUF_FeS_clus_asmbl_SufD"/>
</dbReference>
<accession>A0AA96WV82</accession>
<dbReference type="InterPro" id="IPR037284">
    <property type="entry name" value="SUF_FeS_clus_asmbl_SufBD_sf"/>
</dbReference>
<name>A0AA96WV82_LEPBY</name>
<dbReference type="EMBL" id="CP130144">
    <property type="protein sequence ID" value="WNZ46247.1"/>
    <property type="molecule type" value="Genomic_DNA"/>
</dbReference>
<dbReference type="NCBIfam" id="TIGR01981">
    <property type="entry name" value="sufD"/>
    <property type="match status" value="1"/>
</dbReference>
<feature type="domain" description="SUF system FeS cluster assembly SufBD N-terminal" evidence="3">
    <location>
        <begin position="31"/>
        <end position="181"/>
    </location>
</feature>
<evidence type="ECO:0000313" key="4">
    <source>
        <dbReference type="EMBL" id="WNZ46176.1"/>
    </source>
</evidence>
<dbReference type="Pfam" id="PF19295">
    <property type="entry name" value="SufBD_N"/>
    <property type="match status" value="1"/>
</dbReference>
<proteinExistence type="inferred from homology"/>
<dbReference type="EMBL" id="CP130144">
    <property type="protein sequence ID" value="WNZ46176.1"/>
    <property type="molecule type" value="Genomic_DNA"/>
</dbReference>
<evidence type="ECO:0000256" key="1">
    <source>
        <dbReference type="ARBA" id="ARBA00043967"/>
    </source>
</evidence>
<dbReference type="RefSeq" id="WP_316427426.1">
    <property type="nucleotide sequence ID" value="NZ_CP130144.1"/>
</dbReference>
<dbReference type="Pfam" id="PF01458">
    <property type="entry name" value="SUFBD_core"/>
    <property type="match status" value="1"/>
</dbReference>
<evidence type="ECO:0000259" key="3">
    <source>
        <dbReference type="Pfam" id="PF19295"/>
    </source>
</evidence>
<reference evidence="4" key="2">
    <citation type="submission" date="2023-07" db="EMBL/GenBank/DDBJ databases">
        <authorList>
            <person name="Bai X.-H."/>
            <person name="Wang H.-H."/>
            <person name="Wang J."/>
            <person name="Ma M.-Y."/>
            <person name="Hu H.-H."/>
            <person name="Song Z.-L."/>
            <person name="Ma H.-G."/>
            <person name="Fan Y."/>
            <person name="Du C.-Y."/>
            <person name="Xu J.-C."/>
        </authorList>
    </citation>
    <scope>NUCLEOTIDE SEQUENCE</scope>
    <source>
        <strain evidence="4">CZ1</strain>
    </source>
</reference>
<dbReference type="InterPro" id="IPR000825">
    <property type="entry name" value="SUF_FeS_clus_asmbl_SufBD_core"/>
</dbReference>
<dbReference type="SUPFAM" id="SSF101960">
    <property type="entry name" value="Stabilizer of iron transporter SufD"/>
    <property type="match status" value="1"/>
</dbReference>
<reference evidence="4" key="1">
    <citation type="journal article" date="2023" name="Plants (Basel)">
        <title>Genomic Analysis of Leptolyngbya boryana CZ1 Reveals Efficient Carbon Fixation Modules.</title>
        <authorList>
            <person name="Bai X."/>
            <person name="Wang H."/>
            <person name="Cheng W."/>
            <person name="Wang J."/>
            <person name="Ma M."/>
            <person name="Hu H."/>
            <person name="Song Z."/>
            <person name="Ma H."/>
            <person name="Fan Y."/>
            <person name="Du C."/>
            <person name="Xu J."/>
        </authorList>
    </citation>
    <scope>NUCLEOTIDE SEQUENCE</scope>
    <source>
        <strain evidence="4">CZ1</strain>
    </source>
</reference>
<dbReference type="GO" id="GO:0016226">
    <property type="term" value="P:iron-sulfur cluster assembly"/>
    <property type="evidence" value="ECO:0007669"/>
    <property type="project" value="InterPro"/>
</dbReference>
<dbReference type="PANTHER" id="PTHR43575">
    <property type="entry name" value="PROTEIN ABCI7, CHLOROPLASTIC"/>
    <property type="match status" value="1"/>
</dbReference>
<protein>
    <submittedName>
        <fullName evidence="4">Fe-S cluster assembly protein SufD</fullName>
    </submittedName>
</protein>
<dbReference type="InterPro" id="IPR055346">
    <property type="entry name" value="Fe-S_cluster_assembly_SufBD"/>
</dbReference>
<dbReference type="PANTHER" id="PTHR43575:SF1">
    <property type="entry name" value="PROTEIN ABCI7, CHLOROPLASTIC"/>
    <property type="match status" value="1"/>
</dbReference>
<comment type="similarity">
    <text evidence="1">Belongs to the iron-sulfur cluster assembly SufBD family.</text>
</comment>
<dbReference type="AlphaFoldDB" id="A0AA96WV82"/>
<dbReference type="InterPro" id="IPR045595">
    <property type="entry name" value="SufBD_N"/>
</dbReference>
<evidence type="ECO:0000313" key="5">
    <source>
        <dbReference type="EMBL" id="WNZ46247.1"/>
    </source>
</evidence>
<organism evidence="4">
    <name type="scientific">Leptolyngbya boryana CZ1</name>
    <dbReference type="NCBI Taxonomy" id="3060204"/>
    <lineage>
        <taxon>Bacteria</taxon>
        <taxon>Bacillati</taxon>
        <taxon>Cyanobacteriota</taxon>
        <taxon>Cyanophyceae</taxon>
        <taxon>Leptolyngbyales</taxon>
        <taxon>Leptolyngbyaceae</taxon>
        <taxon>Leptolyngbya group</taxon>
        <taxon>Leptolyngbya</taxon>
    </lineage>
</organism>
<sequence>MMIEVSTVPEVGNLGTVPKVDRAEYLANLLKLRSNLAPELQDIRDRAAVIVHDRAIPSTRDEEWRFTDLSGLLSLSLKSAEPASLGYPQIEAFLLKEAVNSRLVFVDGAFAPDLSAIDDLPDGVVVSNFANVAEFIPDIKTHLAKLPGGEEVFTALNTANLSDSAIAFIPKNQDVEAPIHILYVSTQSETAQYPRCLVVAETGSRATVVEDFVTLTEGAYFTNTVTEIAIAENAEIRHTRVQRDSNAAFHIGKTAVSQARDSRYSCTAVHFGGKVSRHNLEIYQTGEQTETTLNGLTVLDGDRVGDTHSLLSLSRPYGIGNQVNKTIVSDRAHAVFNGKVFVPQAAQQTDARQLSRNLLLSPKARVDTKPQLEIIADNVKCAHGATVSQLEEDEVFYLQSRGIDHESARKLLTYAFAIEVIDQIPVESLRDRLATFIRSQHT</sequence>